<dbReference type="Proteomes" id="UP001447188">
    <property type="component" value="Unassembled WGS sequence"/>
</dbReference>
<dbReference type="CDD" id="cd18186">
    <property type="entry name" value="BTB_POZ_ZBTB_KLHL-like"/>
    <property type="match status" value="1"/>
</dbReference>
<feature type="domain" description="BTB" evidence="1">
    <location>
        <begin position="176"/>
        <end position="244"/>
    </location>
</feature>
<sequence>MPSLRLTKTTESHGTAAGQDFDDCSVIGDINTAVITRIVVSYDTELRSIAVHYADVVGVTHGDIAATVVELTLPAGEFITTVEGTNTDVIWRQWGPFGQVTSASTFVFGGFEPGMGLLYFSGTSDAYIRTIKATFGMYPSKPQNPAGVKYEKHITSEAATKTSGPLSEFAMVLKSHTITLLVGTDSTILNVSHHILCRLPFFRAALQGGFREASEQKINMPEDEPQDVTALVEFLYTGSYSYAYHANEESELEGPTPDLAEGLYHVGVYATAHKYGCTELVAMALELFIYVLVHLEGIEVVRLWKGAYAKDLLLQDVEGDENVVEFMARLAQLVKGLYVEHRTEMETVAAEFPVLISDLLRLVVR</sequence>
<dbReference type="InterPro" id="IPR036404">
    <property type="entry name" value="Jacalin-like_lectin_dom_sf"/>
</dbReference>
<dbReference type="Gene3D" id="2.100.10.30">
    <property type="entry name" value="Jacalin-like lectin domain"/>
    <property type="match status" value="1"/>
</dbReference>
<reference evidence="2 3" key="1">
    <citation type="submission" date="2024-02" db="EMBL/GenBank/DDBJ databases">
        <title>Discinaceae phylogenomics.</title>
        <authorList>
            <person name="Dirks A.C."/>
            <person name="James T.Y."/>
        </authorList>
    </citation>
    <scope>NUCLEOTIDE SEQUENCE [LARGE SCALE GENOMIC DNA]</scope>
    <source>
        <strain evidence="2 3">ACD0624</strain>
    </source>
</reference>
<dbReference type="EMBL" id="JBBBZM010000011">
    <property type="protein sequence ID" value="KAL0639490.1"/>
    <property type="molecule type" value="Genomic_DNA"/>
</dbReference>
<keyword evidence="3" id="KW-1185">Reference proteome</keyword>
<dbReference type="InterPro" id="IPR000210">
    <property type="entry name" value="BTB/POZ_dom"/>
</dbReference>
<dbReference type="Pfam" id="PF01419">
    <property type="entry name" value="Jacalin"/>
    <property type="match status" value="1"/>
</dbReference>
<dbReference type="Gene3D" id="3.30.710.10">
    <property type="entry name" value="Potassium Channel Kv1.1, Chain A"/>
    <property type="match status" value="1"/>
</dbReference>
<dbReference type="PROSITE" id="PS50097">
    <property type="entry name" value="BTB"/>
    <property type="match status" value="1"/>
</dbReference>
<organism evidence="2 3">
    <name type="scientific">Discina gigas</name>
    <dbReference type="NCBI Taxonomy" id="1032678"/>
    <lineage>
        <taxon>Eukaryota</taxon>
        <taxon>Fungi</taxon>
        <taxon>Dikarya</taxon>
        <taxon>Ascomycota</taxon>
        <taxon>Pezizomycotina</taxon>
        <taxon>Pezizomycetes</taxon>
        <taxon>Pezizales</taxon>
        <taxon>Discinaceae</taxon>
        <taxon>Discina</taxon>
    </lineage>
</organism>
<evidence type="ECO:0000259" key="1">
    <source>
        <dbReference type="PROSITE" id="PS50097"/>
    </source>
</evidence>
<dbReference type="PANTHER" id="PTHR47843">
    <property type="entry name" value="BTB DOMAIN-CONTAINING PROTEIN-RELATED"/>
    <property type="match status" value="1"/>
</dbReference>
<proteinExistence type="predicted"/>
<comment type="caution">
    <text evidence="2">The sequence shown here is derived from an EMBL/GenBank/DDBJ whole genome shotgun (WGS) entry which is preliminary data.</text>
</comment>
<evidence type="ECO:0000313" key="2">
    <source>
        <dbReference type="EMBL" id="KAL0639490.1"/>
    </source>
</evidence>
<dbReference type="SUPFAM" id="SSF54695">
    <property type="entry name" value="POZ domain"/>
    <property type="match status" value="1"/>
</dbReference>
<dbReference type="InterPro" id="IPR011333">
    <property type="entry name" value="SKP1/BTB/POZ_sf"/>
</dbReference>
<name>A0ABR3GUL3_9PEZI</name>
<dbReference type="SUPFAM" id="SSF51101">
    <property type="entry name" value="Mannose-binding lectins"/>
    <property type="match status" value="1"/>
</dbReference>
<dbReference type="Pfam" id="PF00651">
    <property type="entry name" value="BTB"/>
    <property type="match status" value="1"/>
</dbReference>
<accession>A0ABR3GUL3</accession>
<evidence type="ECO:0000313" key="3">
    <source>
        <dbReference type="Proteomes" id="UP001447188"/>
    </source>
</evidence>
<dbReference type="SMART" id="SM00915">
    <property type="entry name" value="Jacalin"/>
    <property type="match status" value="1"/>
</dbReference>
<protein>
    <recommendedName>
        <fullName evidence="1">BTB domain-containing protein</fullName>
    </recommendedName>
</protein>
<dbReference type="InterPro" id="IPR001229">
    <property type="entry name" value="Jacalin-like_lectin_dom"/>
</dbReference>
<gene>
    <name evidence="2" type="ORF">Q9L58_001519</name>
</gene>